<reference evidence="2" key="2">
    <citation type="submission" date="2013-09" db="EMBL/GenBank/DDBJ databases">
        <title>Draft genome sequence of Streptococcus infantarius subsp. infantarius ATCC BAA-102.</title>
        <authorList>
            <person name="Sudarsanam P."/>
            <person name="Ley R."/>
            <person name="Guruge J."/>
            <person name="Turnbaugh P.J."/>
            <person name="Mahowald M."/>
            <person name="Liep D."/>
            <person name="Gordon J."/>
        </authorList>
    </citation>
    <scope>NUCLEOTIDE SEQUENCE</scope>
    <source>
        <strain evidence="2">ATCC BAA-102</strain>
    </source>
</reference>
<keyword evidence="1" id="KW-0812">Transmembrane</keyword>
<proteinExistence type="predicted"/>
<sequence>MEGKSMITILGLLLFFAITMGYDAFFRNGLKMNRRLTWVFTFSFITLVLHLSSLVGEMLETVYVLSAIGCLLSLYYLWSVWKKKVKIRRLDYISIGMIFYLLLFGMLTLMPGKTLSKQIRNFLN</sequence>
<accession>A0ABM9XGR5</accession>
<evidence type="ECO:0000313" key="2">
    <source>
        <dbReference type="EMBL" id="EDT48497.1"/>
    </source>
</evidence>
<name>A0ABM9XGR5_9STRE</name>
<evidence type="ECO:0000256" key="1">
    <source>
        <dbReference type="SAM" id="Phobius"/>
    </source>
</evidence>
<feature type="transmembrane region" description="Helical" evidence="1">
    <location>
        <begin position="6"/>
        <end position="25"/>
    </location>
</feature>
<feature type="transmembrane region" description="Helical" evidence="1">
    <location>
        <begin position="90"/>
        <end position="110"/>
    </location>
</feature>
<feature type="transmembrane region" description="Helical" evidence="1">
    <location>
        <begin position="37"/>
        <end position="55"/>
    </location>
</feature>
<keyword evidence="1" id="KW-1133">Transmembrane helix</keyword>
<dbReference type="Proteomes" id="UP000005602">
    <property type="component" value="Unassembled WGS sequence"/>
</dbReference>
<gene>
    <name evidence="2" type="ORF">STRINF_00183</name>
</gene>
<reference evidence="2" key="1">
    <citation type="submission" date="2008-03" db="EMBL/GenBank/DDBJ databases">
        <authorList>
            <person name="Fulton L."/>
            <person name="Clifton S."/>
            <person name="Fulton B."/>
            <person name="Xu J."/>
            <person name="Minx P."/>
            <person name="Pepin K.H."/>
            <person name="Johnson M."/>
            <person name="Thiruvilangam P."/>
            <person name="Bhonagiri V."/>
            <person name="Nash W.E."/>
            <person name="Mardis E.R."/>
            <person name="Wilson R.K."/>
        </authorList>
    </citation>
    <scope>NUCLEOTIDE SEQUENCE [LARGE SCALE GENOMIC DNA]</scope>
    <source>
        <strain evidence="2">ATCC BAA-102</strain>
    </source>
</reference>
<dbReference type="EMBL" id="ABJK02000010">
    <property type="protein sequence ID" value="EDT48497.1"/>
    <property type="molecule type" value="Genomic_DNA"/>
</dbReference>
<organism evidence="2 3">
    <name type="scientific">Streptococcus infantarius subsp. infantarius ATCC BAA-102</name>
    <dbReference type="NCBI Taxonomy" id="471872"/>
    <lineage>
        <taxon>Bacteria</taxon>
        <taxon>Bacillati</taxon>
        <taxon>Bacillota</taxon>
        <taxon>Bacilli</taxon>
        <taxon>Lactobacillales</taxon>
        <taxon>Streptococcaceae</taxon>
        <taxon>Streptococcus</taxon>
    </lineage>
</organism>
<protein>
    <submittedName>
        <fullName evidence="2">Uncharacterized protein</fullName>
    </submittedName>
</protein>
<evidence type="ECO:0000313" key="3">
    <source>
        <dbReference type="Proteomes" id="UP000005602"/>
    </source>
</evidence>
<keyword evidence="1" id="KW-0472">Membrane</keyword>
<feature type="transmembrane region" description="Helical" evidence="1">
    <location>
        <begin position="61"/>
        <end position="78"/>
    </location>
</feature>
<comment type="caution">
    <text evidence="2">The sequence shown here is derived from an EMBL/GenBank/DDBJ whole genome shotgun (WGS) entry which is preliminary data.</text>
</comment>
<keyword evidence="3" id="KW-1185">Reference proteome</keyword>